<protein>
    <submittedName>
        <fullName evidence="8">Cytoplasmic alpha-amylase</fullName>
    </submittedName>
</protein>
<dbReference type="Proteomes" id="UP000766904">
    <property type="component" value="Unassembled WGS sequence"/>
</dbReference>
<dbReference type="InterPro" id="IPR002044">
    <property type="entry name" value="CBM20"/>
</dbReference>
<feature type="compositionally biased region" description="Basic and acidic residues" evidence="5">
    <location>
        <begin position="554"/>
        <end position="563"/>
    </location>
</feature>
<gene>
    <name evidence="8" type="ORF">CV102_13175</name>
</gene>
<dbReference type="SMART" id="SM01065">
    <property type="entry name" value="CBM_2"/>
    <property type="match status" value="1"/>
</dbReference>
<evidence type="ECO:0000259" key="6">
    <source>
        <dbReference type="SMART" id="SM00642"/>
    </source>
</evidence>
<dbReference type="InterPro" id="IPR006311">
    <property type="entry name" value="TAT_signal"/>
</dbReference>
<evidence type="ECO:0000313" key="8">
    <source>
        <dbReference type="EMBL" id="TYL38152.1"/>
    </source>
</evidence>
<dbReference type="PRINTS" id="PR00110">
    <property type="entry name" value="ALPHAAMYLASE"/>
</dbReference>
<name>A0A8J8TS41_9EURY</name>
<dbReference type="EMBL" id="PHNJ01000006">
    <property type="protein sequence ID" value="TYL38152.1"/>
    <property type="molecule type" value="Genomic_DNA"/>
</dbReference>
<dbReference type="Pfam" id="PF09154">
    <property type="entry name" value="Alpha-amy_C_pro"/>
    <property type="match status" value="1"/>
</dbReference>
<dbReference type="GO" id="GO:0005975">
    <property type="term" value="P:carbohydrate metabolic process"/>
    <property type="evidence" value="ECO:0007669"/>
    <property type="project" value="InterPro"/>
</dbReference>
<dbReference type="Gene3D" id="2.60.40.10">
    <property type="entry name" value="Immunoglobulins"/>
    <property type="match status" value="1"/>
</dbReference>
<dbReference type="InterPro" id="IPR017853">
    <property type="entry name" value="GH"/>
</dbReference>
<feature type="domain" description="Glycosyl hydrolase family 13 catalytic" evidence="6">
    <location>
        <begin position="56"/>
        <end position="412"/>
    </location>
</feature>
<sequence>MVDNDNHGSDSDGVGRRTLLKASATLGALTLAGTSFGSERARAAPEGPDTDEGGEPVLYQYFHTEWSDVEADMQRLADVGVDGIWVPQPAEPKLDWEHQTTEDQEGYYGEAHPYFGYLEPHPPVGYQPVDYRDFDSPYGTETELESMIDAAHDHDIEVVLDIVLNHMATEDGPDGEVELPRFDRDEHFHDYGTLGDDCYWQEEADDEERATYECDLLGLPSFDVEHDYVQSEQAEYVQRMADVGADGLRIDAAGHVWPWYFQYEINPLADDLGLWRVGEIWDGDKETVMEFADTGMTVFDFPLYYAIMDAFEDGDMTALARDEARGIVHEDPDAAVTFVQNHDVSGPNVGVDDEDDPDEYEEEGIEVDLAHAYLLSYEGTPMIFLTAESSAAIDDPHLEDLIWVKRNLAAGRAIDRYVDGGLYVFERETNLLAGINNDEWNDRTEWVETSWTNETLVDYTGNQGEVTTNDDGWVEITVPSQGWVMYAPEGHDDGDDEDDGEGEVTLQMTVEVDHGESVYFTGDADELTDWGGGVEGTWTDGDVWEVTVDDPGEFEWKTRRGPADDTGDVWESGGNHNHTDLHPDHQGWEDE</sequence>
<keyword evidence="9" id="KW-1185">Reference proteome</keyword>
<dbReference type="PANTHER" id="PTHR43447">
    <property type="entry name" value="ALPHA-AMYLASE"/>
    <property type="match status" value="1"/>
</dbReference>
<dbReference type="Gene3D" id="2.60.40.1180">
    <property type="entry name" value="Golgi alpha-mannosidase II"/>
    <property type="match status" value="1"/>
</dbReference>
<dbReference type="RefSeq" id="WP_148858461.1">
    <property type="nucleotide sequence ID" value="NZ_PHNJ01000006.1"/>
</dbReference>
<comment type="caution">
    <text evidence="8">The sequence shown here is derived from an EMBL/GenBank/DDBJ whole genome shotgun (WGS) entry which is preliminary data.</text>
</comment>
<dbReference type="InterPro" id="IPR015237">
    <property type="entry name" value="Alpha-amylase_C_pro"/>
</dbReference>
<evidence type="ECO:0000313" key="9">
    <source>
        <dbReference type="Proteomes" id="UP000766904"/>
    </source>
</evidence>
<dbReference type="InterPro" id="IPR013780">
    <property type="entry name" value="Glyco_hydro_b"/>
</dbReference>
<evidence type="ECO:0000259" key="7">
    <source>
        <dbReference type="SMART" id="SM01065"/>
    </source>
</evidence>
<dbReference type="SUPFAM" id="SSF49452">
    <property type="entry name" value="Starch-binding domain-like"/>
    <property type="match status" value="1"/>
</dbReference>
<dbReference type="InterPro" id="IPR006047">
    <property type="entry name" value="GH13_cat_dom"/>
</dbReference>
<dbReference type="SMART" id="SM00642">
    <property type="entry name" value="Aamy"/>
    <property type="match status" value="1"/>
</dbReference>
<proteinExistence type="inferred from homology"/>
<keyword evidence="3" id="KW-0119">Carbohydrate metabolism</keyword>
<dbReference type="SUPFAM" id="SSF51445">
    <property type="entry name" value="(Trans)glycosidases"/>
    <property type="match status" value="1"/>
</dbReference>
<feature type="compositionally biased region" description="Basic and acidic residues" evidence="5">
    <location>
        <begin position="577"/>
        <end position="591"/>
    </location>
</feature>
<dbReference type="PROSITE" id="PS51318">
    <property type="entry name" value="TAT"/>
    <property type="match status" value="1"/>
</dbReference>
<dbReference type="GO" id="GO:0004556">
    <property type="term" value="F:alpha-amylase activity"/>
    <property type="evidence" value="ECO:0007669"/>
    <property type="project" value="InterPro"/>
</dbReference>
<dbReference type="AlphaFoldDB" id="A0A8J8TS41"/>
<feature type="region of interest" description="Disordered" evidence="5">
    <location>
        <begin position="37"/>
        <end position="56"/>
    </location>
</feature>
<keyword evidence="2" id="KW-0378">Hydrolase</keyword>
<dbReference type="GO" id="GO:0043169">
    <property type="term" value="F:cation binding"/>
    <property type="evidence" value="ECO:0007669"/>
    <property type="project" value="InterPro"/>
</dbReference>
<accession>A0A8J8TS41</accession>
<dbReference type="OrthoDB" id="18347at2157"/>
<dbReference type="InterPro" id="IPR013784">
    <property type="entry name" value="Carb-bd-like_fold"/>
</dbReference>
<dbReference type="Gene3D" id="3.20.20.80">
    <property type="entry name" value="Glycosidases"/>
    <property type="match status" value="1"/>
</dbReference>
<evidence type="ECO:0000256" key="5">
    <source>
        <dbReference type="SAM" id="MobiDB-lite"/>
    </source>
</evidence>
<dbReference type="GO" id="GO:2001070">
    <property type="term" value="F:starch binding"/>
    <property type="evidence" value="ECO:0007669"/>
    <property type="project" value="InterPro"/>
</dbReference>
<feature type="domain" description="CBM20" evidence="7">
    <location>
        <begin position="501"/>
        <end position="591"/>
    </location>
</feature>
<evidence type="ECO:0000256" key="4">
    <source>
        <dbReference type="ARBA" id="ARBA00023295"/>
    </source>
</evidence>
<evidence type="ECO:0000256" key="1">
    <source>
        <dbReference type="ARBA" id="ARBA00008061"/>
    </source>
</evidence>
<feature type="region of interest" description="Disordered" evidence="5">
    <location>
        <begin position="549"/>
        <end position="591"/>
    </location>
</feature>
<evidence type="ECO:0000256" key="3">
    <source>
        <dbReference type="ARBA" id="ARBA00023277"/>
    </source>
</evidence>
<evidence type="ECO:0000256" key="2">
    <source>
        <dbReference type="ARBA" id="ARBA00022801"/>
    </source>
</evidence>
<keyword evidence="4" id="KW-0326">Glycosidase</keyword>
<dbReference type="InterPro" id="IPR013783">
    <property type="entry name" value="Ig-like_fold"/>
</dbReference>
<dbReference type="Pfam" id="PF00128">
    <property type="entry name" value="Alpha-amylase"/>
    <property type="match status" value="1"/>
</dbReference>
<organism evidence="8 9">
    <name type="scientific">Natronococcus pandeyae</name>
    <dbReference type="NCBI Taxonomy" id="2055836"/>
    <lineage>
        <taxon>Archaea</taxon>
        <taxon>Methanobacteriati</taxon>
        <taxon>Methanobacteriota</taxon>
        <taxon>Stenosarchaea group</taxon>
        <taxon>Halobacteria</taxon>
        <taxon>Halobacteriales</taxon>
        <taxon>Natrialbaceae</taxon>
        <taxon>Natronococcus</taxon>
    </lineage>
</organism>
<comment type="similarity">
    <text evidence="1">Belongs to the glycosyl hydrolase 13 family.</text>
</comment>
<reference evidence="8" key="1">
    <citation type="submission" date="2017-11" db="EMBL/GenBank/DDBJ databases">
        <authorList>
            <person name="Kajale S.C."/>
            <person name="Sharma A."/>
        </authorList>
    </citation>
    <scope>NUCLEOTIDE SEQUENCE</scope>
    <source>
        <strain evidence="8">LS1_42</strain>
    </source>
</reference>
<dbReference type="SUPFAM" id="SSF51011">
    <property type="entry name" value="Glycosyl hydrolase domain"/>
    <property type="match status" value="1"/>
</dbReference>
<dbReference type="InterPro" id="IPR006046">
    <property type="entry name" value="Alpha_amylase"/>
</dbReference>